<keyword evidence="2" id="KW-1185">Reference proteome</keyword>
<protein>
    <submittedName>
        <fullName evidence="1">Uncharacterized protein</fullName>
    </submittedName>
</protein>
<gene>
    <name evidence="1" type="ORF">SAMN05216245_103194</name>
</gene>
<dbReference type="Proteomes" id="UP000198896">
    <property type="component" value="Unassembled WGS sequence"/>
</dbReference>
<sequence length="281" mass="31216">MTVNELVSSAVVLYMQGGREQELEYVSRSECSQLGWYFWLKNVPGVYEMEMKGYDPEMNSQGAGREDFYIRYYPALDEDVLESYSVLEQLARFDKNVFDDSEITTDMEEHEICPCCAVPQKHGNHGHEHGSGCHCGHEHGHQILKRRPKGIPGILKKFDMNKKLFMIGDLTVSINEKATSFTASLKTSKSIIERAQEAITIQQAGETTVLVEKGGIDRHVPGYELSARFMEFFCGRVLETVAKGKPAAVCVKGGPVAASGSCPNVDETADITIQYIFSKGG</sequence>
<organism evidence="1 2">
    <name type="scientific">Succiniclasticum ruminis DSM 9236</name>
    <dbReference type="NCBI Taxonomy" id="1123323"/>
    <lineage>
        <taxon>Bacteria</taxon>
        <taxon>Bacillati</taxon>
        <taxon>Bacillota</taxon>
        <taxon>Negativicutes</taxon>
        <taxon>Acidaminococcales</taxon>
        <taxon>Acidaminococcaceae</taxon>
        <taxon>Succiniclasticum</taxon>
    </lineage>
</organism>
<evidence type="ECO:0000313" key="1">
    <source>
        <dbReference type="EMBL" id="SFE28465.1"/>
    </source>
</evidence>
<dbReference type="AlphaFoldDB" id="A0A1I1Z9T2"/>
<reference evidence="1 2" key="1">
    <citation type="submission" date="2016-10" db="EMBL/GenBank/DDBJ databases">
        <authorList>
            <person name="de Groot N.N."/>
        </authorList>
    </citation>
    <scope>NUCLEOTIDE SEQUENCE [LARGE SCALE GENOMIC DNA]</scope>
    <source>
        <strain evidence="1 2">DSM 9236</strain>
    </source>
</reference>
<dbReference type="OrthoDB" id="10013872at2"/>
<evidence type="ECO:0000313" key="2">
    <source>
        <dbReference type="Proteomes" id="UP000198896"/>
    </source>
</evidence>
<name>A0A1I1Z9T2_9FIRM</name>
<dbReference type="RefSeq" id="WP_093913014.1">
    <property type="nucleotide sequence ID" value="NZ_FONL01000003.1"/>
</dbReference>
<dbReference type="EMBL" id="FONL01000003">
    <property type="protein sequence ID" value="SFE28465.1"/>
    <property type="molecule type" value="Genomic_DNA"/>
</dbReference>
<dbReference type="STRING" id="1123323.SAMN05216245_103194"/>
<proteinExistence type="predicted"/>
<accession>A0A1I1Z9T2</accession>